<proteinExistence type="predicted"/>
<dbReference type="EMBL" id="KN549803">
    <property type="protein sequence ID" value="KHJ95941.1"/>
    <property type="molecule type" value="Genomic_DNA"/>
</dbReference>
<name>A0A0B1TIK5_OESDE</name>
<reference evidence="1 2" key="1">
    <citation type="submission" date="2014-03" db="EMBL/GenBank/DDBJ databases">
        <title>Draft genome of the hookworm Oesophagostomum dentatum.</title>
        <authorList>
            <person name="Mitreva M."/>
        </authorList>
    </citation>
    <scope>NUCLEOTIDE SEQUENCE [LARGE SCALE GENOMIC DNA]</scope>
    <source>
        <strain evidence="1 2">OD-Hann</strain>
    </source>
</reference>
<gene>
    <name evidence="1" type="ORF">OESDEN_04100</name>
</gene>
<dbReference type="AlphaFoldDB" id="A0A0B1TIK5"/>
<dbReference type="Proteomes" id="UP000053660">
    <property type="component" value="Unassembled WGS sequence"/>
</dbReference>
<evidence type="ECO:0000313" key="2">
    <source>
        <dbReference type="Proteomes" id="UP000053660"/>
    </source>
</evidence>
<keyword evidence="2" id="KW-1185">Reference proteome</keyword>
<sequence length="92" mass="10546">MLFCFRVIDTLNRAYDGRTKWRSNCMVFLTGMKNVTETKLQPWKNFRKTVVISLQGTDLSSITDERATVLNMSLPLSDTDVAVVLHSIIDDY</sequence>
<organism evidence="1 2">
    <name type="scientific">Oesophagostomum dentatum</name>
    <name type="common">Nodular worm</name>
    <dbReference type="NCBI Taxonomy" id="61180"/>
    <lineage>
        <taxon>Eukaryota</taxon>
        <taxon>Metazoa</taxon>
        <taxon>Ecdysozoa</taxon>
        <taxon>Nematoda</taxon>
        <taxon>Chromadorea</taxon>
        <taxon>Rhabditida</taxon>
        <taxon>Rhabditina</taxon>
        <taxon>Rhabditomorpha</taxon>
        <taxon>Strongyloidea</taxon>
        <taxon>Strongylidae</taxon>
        <taxon>Oesophagostomum</taxon>
    </lineage>
</organism>
<accession>A0A0B1TIK5</accession>
<dbReference type="OrthoDB" id="5877663at2759"/>
<protein>
    <submittedName>
        <fullName evidence="1">Uncharacterized protein</fullName>
    </submittedName>
</protein>
<evidence type="ECO:0000313" key="1">
    <source>
        <dbReference type="EMBL" id="KHJ95941.1"/>
    </source>
</evidence>